<feature type="compositionally biased region" description="Pro residues" evidence="1">
    <location>
        <begin position="252"/>
        <end position="264"/>
    </location>
</feature>
<feature type="chain" id="PRO_5026776964" evidence="3">
    <location>
        <begin position="28"/>
        <end position="305"/>
    </location>
</feature>
<organism evidence="4">
    <name type="scientific">Schaalia odontolytica</name>
    <dbReference type="NCBI Taxonomy" id="1660"/>
    <lineage>
        <taxon>Bacteria</taxon>
        <taxon>Bacillati</taxon>
        <taxon>Actinomycetota</taxon>
        <taxon>Actinomycetes</taxon>
        <taxon>Actinomycetales</taxon>
        <taxon>Actinomycetaceae</taxon>
        <taxon>Schaalia</taxon>
    </lineage>
</organism>
<keyword evidence="2" id="KW-0472">Membrane</keyword>
<evidence type="ECO:0000256" key="2">
    <source>
        <dbReference type="SAM" id="Phobius"/>
    </source>
</evidence>
<evidence type="ECO:0000313" key="4">
    <source>
        <dbReference type="EMBL" id="VYS93868.1"/>
    </source>
</evidence>
<protein>
    <submittedName>
        <fullName evidence="4">Uncharacterized protein</fullName>
    </submittedName>
</protein>
<feature type="compositionally biased region" description="Low complexity" evidence="1">
    <location>
        <begin position="185"/>
        <end position="197"/>
    </location>
</feature>
<keyword evidence="2" id="KW-1133">Transmembrane helix</keyword>
<dbReference type="EMBL" id="CACRSM010000002">
    <property type="protein sequence ID" value="VYS93868.1"/>
    <property type="molecule type" value="Genomic_DNA"/>
</dbReference>
<feature type="compositionally biased region" description="Low complexity" evidence="1">
    <location>
        <begin position="265"/>
        <end position="305"/>
    </location>
</feature>
<reference evidence="4" key="1">
    <citation type="submission" date="2019-11" db="EMBL/GenBank/DDBJ databases">
        <authorList>
            <person name="Feng L."/>
        </authorList>
    </citation>
    <scope>NUCLEOTIDE SEQUENCE</scope>
    <source>
        <strain evidence="4">AodontolyticusLFYP35</strain>
    </source>
</reference>
<feature type="compositionally biased region" description="Low complexity" evidence="1">
    <location>
        <begin position="232"/>
        <end position="251"/>
    </location>
</feature>
<keyword evidence="2" id="KW-0812">Transmembrane</keyword>
<sequence>MKRRTIGAAGALALTASLVLATGPAFADEPRFGVDETYDFTSATHLSYTQHYRDSSKTLMTEYTCSYISSKNPDLSTKFHTEGSVNVCDVTTEVNETDIDEFLEVSGNNFTFTSESVGVLKTMSKEFPDDKIDSIGKVTAKFSGGLVPSSADNGGTIDKSTGTVTWSNVKTDVKVKGSTDGKAASSTPDSTSSSSSSGSEWILLLVLAVIVIGGIGAFVVMSNRKKARPQNGQYPAQPMGGQYPQQGQYPQAPQPGQYPAPTGQPQPGQYTEQGQYPQATEYPQAPQQPGQYPEQGQQPGQYPQA</sequence>
<feature type="signal peptide" evidence="3">
    <location>
        <begin position="1"/>
        <end position="27"/>
    </location>
</feature>
<proteinExistence type="predicted"/>
<name>A0A6N2SMV4_9ACTO</name>
<feature type="region of interest" description="Disordered" evidence="1">
    <location>
        <begin position="176"/>
        <end position="197"/>
    </location>
</feature>
<accession>A0A6N2SMV4</accession>
<feature type="transmembrane region" description="Helical" evidence="2">
    <location>
        <begin position="201"/>
        <end position="221"/>
    </location>
</feature>
<feature type="region of interest" description="Disordered" evidence="1">
    <location>
        <begin position="228"/>
        <end position="305"/>
    </location>
</feature>
<evidence type="ECO:0000256" key="3">
    <source>
        <dbReference type="SAM" id="SignalP"/>
    </source>
</evidence>
<evidence type="ECO:0000256" key="1">
    <source>
        <dbReference type="SAM" id="MobiDB-lite"/>
    </source>
</evidence>
<gene>
    <name evidence="4" type="ORF">AOLFYP35_00908</name>
</gene>
<dbReference type="AlphaFoldDB" id="A0A6N2SMV4"/>
<keyword evidence="3" id="KW-0732">Signal</keyword>